<evidence type="ECO:0000313" key="2">
    <source>
        <dbReference type="EMBL" id="SIQ08004.1"/>
    </source>
</evidence>
<dbReference type="Pfam" id="PF09697">
    <property type="entry name" value="Porph_ging"/>
    <property type="match status" value="1"/>
</dbReference>
<dbReference type="RefSeq" id="WP_076558561.1">
    <property type="nucleotide sequence ID" value="NZ_CP033929.1"/>
</dbReference>
<sequence>MKIKLSLLLLMMTALYFAQSNQFIYEYTFKIDSLNRDKSDTENMVLQTTPKGSKFYSQVKAVYDSTMTAAFKDARTTQKVHFDFTSLKQAKVNTEVIKTYPDYKRTLKKEISSNDLLINNDKKLDWKISNEKSKVLGYDVQKATTTLYGRKWNVWFAPEIPIQDGPHEFCGLPGLIVKAEDAKGDHSFTLIGTRKIEVSPDEILNKKAREIVINEEKFRKLWSDYKKDPAKNLRQTSGSTSISAPVSVSASITFDGKTYSQDEMLKLIEKERKEELQKNNNFLELDLYR</sequence>
<evidence type="ECO:0000313" key="3">
    <source>
        <dbReference type="EMBL" id="SUX45527.1"/>
    </source>
</evidence>
<dbReference type="KEGG" id="cil:EG358_12495"/>
<dbReference type="Proteomes" id="UP000255231">
    <property type="component" value="Unassembled WGS sequence"/>
</dbReference>
<reference evidence="2 4" key="1">
    <citation type="submission" date="2017-01" db="EMBL/GenBank/DDBJ databases">
        <authorList>
            <person name="Varghese N."/>
            <person name="Submissions S."/>
        </authorList>
    </citation>
    <scope>NUCLEOTIDE SEQUENCE [LARGE SCALE GENOMIC DNA]</scope>
    <source>
        <strain evidence="2 4">ATCC 27950</strain>
    </source>
</reference>
<evidence type="ECO:0000256" key="1">
    <source>
        <dbReference type="SAM" id="SignalP"/>
    </source>
</evidence>
<feature type="signal peptide" evidence="1">
    <location>
        <begin position="1"/>
        <end position="18"/>
    </location>
</feature>
<protein>
    <submittedName>
        <fullName evidence="3">GLPGLI family protein</fullName>
    </submittedName>
</protein>
<dbReference type="EMBL" id="UFVS01000001">
    <property type="protein sequence ID" value="SUX45527.1"/>
    <property type="molecule type" value="Genomic_DNA"/>
</dbReference>
<organism evidence="3 5">
    <name type="scientific">Chryseobacterium indoltheticum</name>
    <dbReference type="NCBI Taxonomy" id="254"/>
    <lineage>
        <taxon>Bacteria</taxon>
        <taxon>Pseudomonadati</taxon>
        <taxon>Bacteroidota</taxon>
        <taxon>Flavobacteriia</taxon>
        <taxon>Flavobacteriales</taxon>
        <taxon>Weeksellaceae</taxon>
        <taxon>Chryseobacterium group</taxon>
        <taxon>Chryseobacterium</taxon>
    </lineage>
</organism>
<feature type="chain" id="PRO_5016813966" evidence="1">
    <location>
        <begin position="19"/>
        <end position="289"/>
    </location>
</feature>
<accession>A0A381FG81</accession>
<dbReference type="NCBIfam" id="TIGR01200">
    <property type="entry name" value="GLPGLI"/>
    <property type="match status" value="1"/>
</dbReference>
<evidence type="ECO:0000313" key="4">
    <source>
        <dbReference type="Proteomes" id="UP000185725"/>
    </source>
</evidence>
<keyword evidence="1" id="KW-0732">Signal</keyword>
<proteinExistence type="predicted"/>
<evidence type="ECO:0000313" key="5">
    <source>
        <dbReference type="Proteomes" id="UP000255231"/>
    </source>
</evidence>
<dbReference type="GeneID" id="303674524"/>
<name>A0A381FG81_9FLAO</name>
<dbReference type="EMBL" id="FTMF01000002">
    <property type="protein sequence ID" value="SIQ08004.1"/>
    <property type="molecule type" value="Genomic_DNA"/>
</dbReference>
<keyword evidence="4" id="KW-1185">Reference proteome</keyword>
<dbReference type="InterPro" id="IPR005901">
    <property type="entry name" value="GLPGLI"/>
</dbReference>
<reference evidence="3 5" key="2">
    <citation type="submission" date="2018-06" db="EMBL/GenBank/DDBJ databases">
        <authorList>
            <consortium name="Pathogen Informatics"/>
            <person name="Doyle S."/>
        </authorList>
    </citation>
    <scope>NUCLEOTIDE SEQUENCE [LARGE SCALE GENOMIC DNA]</scope>
    <source>
        <strain evidence="3 5">NCTC13560</strain>
    </source>
</reference>
<dbReference type="OrthoDB" id="1440774at2"/>
<dbReference type="AlphaFoldDB" id="A0A381FG81"/>
<dbReference type="Proteomes" id="UP000185725">
    <property type="component" value="Unassembled WGS sequence"/>
</dbReference>
<gene>
    <name evidence="3" type="ORF">NCTC13560_03141</name>
    <name evidence="2" type="ORF">SAMN05421682_102273</name>
</gene>